<proteinExistence type="predicted"/>
<evidence type="ECO:0000313" key="1">
    <source>
        <dbReference type="EMBL" id="SUJ19278.1"/>
    </source>
</evidence>
<dbReference type="Proteomes" id="UP000254893">
    <property type="component" value="Unassembled WGS sequence"/>
</dbReference>
<dbReference type="RefSeq" id="WP_115170608.1">
    <property type="nucleotide sequence ID" value="NZ_UGYW01000002.1"/>
</dbReference>
<evidence type="ECO:0000313" key="2">
    <source>
        <dbReference type="Proteomes" id="UP000254893"/>
    </source>
</evidence>
<dbReference type="InterPro" id="IPR025842">
    <property type="entry name" value="Bacteroid_pep"/>
</dbReference>
<gene>
    <name evidence="1" type="ORF">NCTC11388_02867</name>
</gene>
<protein>
    <submittedName>
        <fullName evidence="1">Putative peptide modification target</fullName>
    </submittedName>
</protein>
<dbReference type="InterPro" id="IPR026437">
    <property type="entry name" value="CxxCx5CxxC_targ"/>
</dbReference>
<dbReference type="Pfam" id="PF14406">
    <property type="entry name" value="Bacteroid_pep"/>
    <property type="match status" value="1"/>
</dbReference>
<organism evidence="1 2">
    <name type="scientific">Sphingobacterium spiritivorum</name>
    <name type="common">Flavobacterium spiritivorum</name>
    <dbReference type="NCBI Taxonomy" id="258"/>
    <lineage>
        <taxon>Bacteria</taxon>
        <taxon>Pseudomonadati</taxon>
        <taxon>Bacteroidota</taxon>
        <taxon>Sphingobacteriia</taxon>
        <taxon>Sphingobacteriales</taxon>
        <taxon>Sphingobacteriaceae</taxon>
        <taxon>Sphingobacterium</taxon>
    </lineage>
</organism>
<dbReference type="AlphaFoldDB" id="A0A380CGR5"/>
<name>A0A380CGR5_SPHSI</name>
<reference evidence="1 2" key="1">
    <citation type="submission" date="2018-06" db="EMBL/GenBank/DDBJ databases">
        <authorList>
            <consortium name="Pathogen Informatics"/>
            <person name="Doyle S."/>
        </authorList>
    </citation>
    <scope>NUCLEOTIDE SEQUENCE [LARGE SCALE GENOMIC DNA]</scope>
    <source>
        <strain evidence="1 2">NCTC11388</strain>
    </source>
</reference>
<dbReference type="EMBL" id="UGYW01000002">
    <property type="protein sequence ID" value="SUJ19278.1"/>
    <property type="molecule type" value="Genomic_DNA"/>
</dbReference>
<dbReference type="NCBIfam" id="TIGR04139">
    <property type="entry name" value="CxxCx5CxxC_targ"/>
    <property type="match status" value="1"/>
</dbReference>
<sequence length="74" mass="8222">MKKLNGMKSFSSLENKKLEVENLEGVAGGRAQERFSEVASNFLNADGARDYDMYVGGRFVGRGWDTSDCPIAHY</sequence>
<accession>A0A380CGR5</accession>